<protein>
    <recommendedName>
        <fullName evidence="2">EF-hand domain-containing protein</fullName>
    </recommendedName>
</protein>
<feature type="region of interest" description="Disordered" evidence="1">
    <location>
        <begin position="962"/>
        <end position="984"/>
    </location>
</feature>
<name>A0AA36HLB9_9DINO</name>
<dbReference type="Gene3D" id="1.10.238.10">
    <property type="entry name" value="EF-hand"/>
    <property type="match status" value="1"/>
</dbReference>
<organism evidence="3 4">
    <name type="scientific">Effrenium voratum</name>
    <dbReference type="NCBI Taxonomy" id="2562239"/>
    <lineage>
        <taxon>Eukaryota</taxon>
        <taxon>Sar</taxon>
        <taxon>Alveolata</taxon>
        <taxon>Dinophyceae</taxon>
        <taxon>Suessiales</taxon>
        <taxon>Symbiodiniaceae</taxon>
        <taxon>Effrenium</taxon>
    </lineage>
</organism>
<dbReference type="GO" id="GO:0005509">
    <property type="term" value="F:calcium ion binding"/>
    <property type="evidence" value="ECO:0007669"/>
    <property type="project" value="InterPro"/>
</dbReference>
<gene>
    <name evidence="3" type="ORF">EVOR1521_LOCUS1395</name>
</gene>
<dbReference type="InterPro" id="IPR002048">
    <property type="entry name" value="EF_hand_dom"/>
</dbReference>
<feature type="domain" description="EF-hand" evidence="2">
    <location>
        <begin position="833"/>
        <end position="868"/>
    </location>
</feature>
<dbReference type="AlphaFoldDB" id="A0AA36HLB9"/>
<dbReference type="SUPFAM" id="SSF47473">
    <property type="entry name" value="EF-hand"/>
    <property type="match status" value="1"/>
</dbReference>
<evidence type="ECO:0000256" key="1">
    <source>
        <dbReference type="SAM" id="MobiDB-lite"/>
    </source>
</evidence>
<evidence type="ECO:0000259" key="2">
    <source>
        <dbReference type="PROSITE" id="PS50222"/>
    </source>
</evidence>
<comment type="caution">
    <text evidence="3">The sequence shown here is derived from an EMBL/GenBank/DDBJ whole genome shotgun (WGS) entry which is preliminary data.</text>
</comment>
<feature type="domain" description="EF-hand" evidence="2">
    <location>
        <begin position="793"/>
        <end position="828"/>
    </location>
</feature>
<dbReference type="PROSITE" id="PS50222">
    <property type="entry name" value="EF_HAND_2"/>
    <property type="match status" value="2"/>
</dbReference>
<evidence type="ECO:0000313" key="3">
    <source>
        <dbReference type="EMBL" id="CAJ1370941.1"/>
    </source>
</evidence>
<dbReference type="Proteomes" id="UP001178507">
    <property type="component" value="Unassembled WGS sequence"/>
</dbReference>
<dbReference type="EMBL" id="CAUJNA010000046">
    <property type="protein sequence ID" value="CAJ1370941.1"/>
    <property type="molecule type" value="Genomic_DNA"/>
</dbReference>
<reference evidence="3" key="1">
    <citation type="submission" date="2023-08" db="EMBL/GenBank/DDBJ databases">
        <authorList>
            <person name="Chen Y."/>
            <person name="Shah S."/>
            <person name="Dougan E. K."/>
            <person name="Thang M."/>
            <person name="Chan C."/>
        </authorList>
    </citation>
    <scope>NUCLEOTIDE SEQUENCE</scope>
</reference>
<sequence>MQEHAAFIQASKSNASNERNVIRLGAVGETLPGAHQWVKKGQREAGDEWCAFCALRWYRMPLPEFLWRVHGAWQRQSGREEAPLDVFTQSLRQRYRSLASGRLLLRTAGALGRKAAHSLDSAANLLARLRRHLERPRARAGAWRPVSFAAADAAPLRRLLRQGRPRARLELRRALGALRLPPVGALPVKGKAAMVLAGALAVSGGSSLWLAACRKEAPFGFVWLVSARCYFQITAAARRVRPPARMASGVEGVEIQELVLPEVSVYKVLGCESTLAEYNDHSSRFGNPRSDWKAMYTQLMASHALGTVPYRWDQMDSQGSPYRCANLVQVCFLEPLPVVRCSGPFFWDGSVPGEEKAAVLRSALGLSKEPLMAQLGLAQKAVLMEETEGEWELILDHRHLAALPHESCLVATFQRGALPVTATFASRDGERQKYAARLLGHSSPVHVSATALFCVRRSAAKERASLSPTPKKVAVPAGCCRLILNSCYDVQKLRPCLEALGLRIHDEEWPEAIALVRAWLKLIPFGAVGQMWIMAVRSGRIFHFGLCGLDRLYQRIDVYRALAKRPQTPQRGDPTAEPAAPHMGSLSNGELKPKVSDFELFEQCFFQAHITRQRRRMERELCEECLGSCFNDQINFSADTVSKLDYLEHNLTEEQIDEFRAKLSSGMVKCCSSDVVPLDFLFRKFGILGKVLELLVASGADAQLLRSDLVPIFMREARHLANLARQKRMPKPEPPQPSMTVDSVGWKKLQSKARPRVRRSFRQFEIISAGGEDINFFEFLYLIRFVREKSREVQLEKLQSFFLRLDQDECGNVTIKEAMKLFPELGLSPRSRLEQLEIKQVLNEVDEDGTGSFSWMDFTEVVQLCQERLERLARADEERFALNLNFTLERCHELRKVFLDSKNESNVLEVTDLRRAMTILQRWYTSEELLPLFAAFARDGHMDFRCFARMMHAIEILKTEGQLAQDKKPPRKSLMESMTEPLFS</sequence>
<feature type="region of interest" description="Disordered" evidence="1">
    <location>
        <begin position="564"/>
        <end position="585"/>
    </location>
</feature>
<proteinExistence type="predicted"/>
<keyword evidence="4" id="KW-1185">Reference proteome</keyword>
<evidence type="ECO:0000313" key="4">
    <source>
        <dbReference type="Proteomes" id="UP001178507"/>
    </source>
</evidence>
<dbReference type="InterPro" id="IPR011992">
    <property type="entry name" value="EF-hand-dom_pair"/>
</dbReference>
<accession>A0AA36HLB9</accession>